<protein>
    <submittedName>
        <fullName evidence="1">Uncharacterized protein</fullName>
    </submittedName>
</protein>
<reference evidence="2" key="2">
    <citation type="journal article" date="2016" name="Sci. Rep.">
        <title>Dictyocaulus viviparus genome, variome and transcriptome elucidate lungworm biology and support future intervention.</title>
        <authorList>
            <person name="McNulty S.N."/>
            <person name="Strube C."/>
            <person name="Rosa B.A."/>
            <person name="Martin J.C."/>
            <person name="Tyagi R."/>
            <person name="Choi Y.J."/>
            <person name="Wang Q."/>
            <person name="Hallsworth Pepin K."/>
            <person name="Zhang X."/>
            <person name="Ozersky P."/>
            <person name="Wilson R.K."/>
            <person name="Sternberg P.W."/>
            <person name="Gasser R.B."/>
            <person name="Mitreva M."/>
        </authorList>
    </citation>
    <scope>NUCLEOTIDE SEQUENCE [LARGE SCALE GENOMIC DNA]</scope>
    <source>
        <strain evidence="2">HannoverDv2000</strain>
    </source>
</reference>
<name>A0A0D8X9D2_DICVI</name>
<accession>A0A0D8X9D2</accession>
<evidence type="ECO:0000313" key="2">
    <source>
        <dbReference type="Proteomes" id="UP000053766"/>
    </source>
</evidence>
<dbReference type="OrthoDB" id="5873253at2759"/>
<reference evidence="1 2" key="1">
    <citation type="submission" date="2013-11" db="EMBL/GenBank/DDBJ databases">
        <title>Draft genome of the bovine lungworm Dictyocaulus viviparus.</title>
        <authorList>
            <person name="Mitreva M."/>
        </authorList>
    </citation>
    <scope>NUCLEOTIDE SEQUENCE [LARGE SCALE GENOMIC DNA]</scope>
    <source>
        <strain evidence="1 2">HannoverDv2000</strain>
    </source>
</reference>
<sequence length="387" mass="45170">MLPLAINGKITMKENFLIAERIKSILSKEVVIMIGNEKVPSCVLPSLPHEVNDEYTYHYLTTYYSFKLEESNVMAPSTFKYVYGVVITKHKEKPIKQVVTVYYFRWKSLFITDNKVLRDKRRMPSEYDEILQLAMVYKPGETICISNRRKEVFSLLHMFYTFCYIMKEPIGFIDALQLHTEKCNGSMLDRDELLFVMAVIMEWAFQSDSLTDGLDESHREWCHSYAIMAAFMRKNPNIRISAVKRHMEVDILIDLGKSSTSDCFNLYRKLIHPDYLTKLDEDVKKSLLHDYFQSSPQFSERNSVASIDRFHRKNVYHSSIEKKECKNNKKSTIESKNKLSLSIKKEKQKKAEVISKNKVVEAEKKSKKFDDTEATQLSSLKYTVAVS</sequence>
<gene>
    <name evidence="1" type="ORF">DICVIV_13672</name>
</gene>
<dbReference type="EMBL" id="KN717278">
    <property type="protein sequence ID" value="KJH40377.1"/>
    <property type="molecule type" value="Genomic_DNA"/>
</dbReference>
<evidence type="ECO:0000313" key="1">
    <source>
        <dbReference type="EMBL" id="KJH40377.1"/>
    </source>
</evidence>
<proteinExistence type="predicted"/>
<dbReference type="AlphaFoldDB" id="A0A0D8X9D2"/>
<dbReference type="Proteomes" id="UP000053766">
    <property type="component" value="Unassembled WGS sequence"/>
</dbReference>
<organism evidence="1 2">
    <name type="scientific">Dictyocaulus viviparus</name>
    <name type="common">Bovine lungworm</name>
    <dbReference type="NCBI Taxonomy" id="29172"/>
    <lineage>
        <taxon>Eukaryota</taxon>
        <taxon>Metazoa</taxon>
        <taxon>Ecdysozoa</taxon>
        <taxon>Nematoda</taxon>
        <taxon>Chromadorea</taxon>
        <taxon>Rhabditida</taxon>
        <taxon>Rhabditina</taxon>
        <taxon>Rhabditomorpha</taxon>
        <taxon>Strongyloidea</taxon>
        <taxon>Metastrongylidae</taxon>
        <taxon>Dictyocaulus</taxon>
    </lineage>
</organism>
<keyword evidence="2" id="KW-1185">Reference proteome</keyword>